<accession>A0A517Z469</accession>
<gene>
    <name evidence="1" type="ORF">Mal4_15760</name>
</gene>
<name>A0A517Z469_9PLAN</name>
<evidence type="ECO:0000313" key="2">
    <source>
        <dbReference type="Proteomes" id="UP000320496"/>
    </source>
</evidence>
<proteinExistence type="predicted"/>
<dbReference type="EMBL" id="CP036275">
    <property type="protein sequence ID" value="QDU37266.1"/>
    <property type="molecule type" value="Genomic_DNA"/>
</dbReference>
<evidence type="ECO:0000313" key="1">
    <source>
        <dbReference type="EMBL" id="QDU37266.1"/>
    </source>
</evidence>
<dbReference type="OrthoDB" id="286978at2"/>
<sequence length="100" mass="11742">MPERSLTSLTLREKFNDVERLARELMQHLEHGFIPKAHELRRTARHGREPDQQDEVTDATIRNLVERVLVSDDYTRELCTRAQRYLEAVDREVAEILGNS</sequence>
<reference evidence="1 2" key="1">
    <citation type="submission" date="2019-02" db="EMBL/GenBank/DDBJ databases">
        <title>Deep-cultivation of Planctomycetes and their phenomic and genomic characterization uncovers novel biology.</title>
        <authorList>
            <person name="Wiegand S."/>
            <person name="Jogler M."/>
            <person name="Boedeker C."/>
            <person name="Pinto D."/>
            <person name="Vollmers J."/>
            <person name="Rivas-Marin E."/>
            <person name="Kohn T."/>
            <person name="Peeters S.H."/>
            <person name="Heuer A."/>
            <person name="Rast P."/>
            <person name="Oberbeckmann S."/>
            <person name="Bunk B."/>
            <person name="Jeske O."/>
            <person name="Meyerdierks A."/>
            <person name="Storesund J.E."/>
            <person name="Kallscheuer N."/>
            <person name="Luecker S."/>
            <person name="Lage O.M."/>
            <person name="Pohl T."/>
            <person name="Merkel B.J."/>
            <person name="Hornburger P."/>
            <person name="Mueller R.-W."/>
            <person name="Bruemmer F."/>
            <person name="Labrenz M."/>
            <person name="Spormann A.M."/>
            <person name="Op den Camp H."/>
            <person name="Overmann J."/>
            <person name="Amann R."/>
            <person name="Jetten M.S.M."/>
            <person name="Mascher T."/>
            <person name="Medema M.H."/>
            <person name="Devos D.P."/>
            <person name="Kaster A.-K."/>
            <person name="Ovreas L."/>
            <person name="Rohde M."/>
            <person name="Galperin M.Y."/>
            <person name="Jogler C."/>
        </authorList>
    </citation>
    <scope>NUCLEOTIDE SEQUENCE [LARGE SCALE GENOMIC DNA]</scope>
    <source>
        <strain evidence="1 2">Mal4</strain>
    </source>
</reference>
<protein>
    <submittedName>
        <fullName evidence="1">Uncharacterized protein</fullName>
    </submittedName>
</protein>
<dbReference type="Proteomes" id="UP000320496">
    <property type="component" value="Chromosome"/>
</dbReference>
<dbReference type="AlphaFoldDB" id="A0A517Z469"/>
<organism evidence="1 2">
    <name type="scientific">Maioricimonas rarisocia</name>
    <dbReference type="NCBI Taxonomy" id="2528026"/>
    <lineage>
        <taxon>Bacteria</taxon>
        <taxon>Pseudomonadati</taxon>
        <taxon>Planctomycetota</taxon>
        <taxon>Planctomycetia</taxon>
        <taxon>Planctomycetales</taxon>
        <taxon>Planctomycetaceae</taxon>
        <taxon>Maioricimonas</taxon>
    </lineage>
</organism>
<keyword evidence="2" id="KW-1185">Reference proteome</keyword>
<dbReference type="KEGG" id="mri:Mal4_15760"/>
<dbReference type="RefSeq" id="WP_145368050.1">
    <property type="nucleotide sequence ID" value="NZ_CP036275.1"/>
</dbReference>